<feature type="domain" description="PPM-type phosphatase" evidence="2">
    <location>
        <begin position="250"/>
        <end position="465"/>
    </location>
</feature>
<dbReference type="GO" id="GO:0016791">
    <property type="term" value="F:phosphatase activity"/>
    <property type="evidence" value="ECO:0007669"/>
    <property type="project" value="TreeGrafter"/>
</dbReference>
<dbReference type="FunCoup" id="A0A7G1G697">
    <property type="interactions" value="29"/>
</dbReference>
<dbReference type="InParanoid" id="A0A7G1G697"/>
<dbReference type="Pfam" id="PF07228">
    <property type="entry name" value="SpoIIE"/>
    <property type="match status" value="1"/>
</dbReference>
<dbReference type="Proteomes" id="UP000516361">
    <property type="component" value="Chromosome"/>
</dbReference>
<gene>
    <name evidence="3" type="ORF">OSSY52_10170</name>
</gene>
<dbReference type="PANTHER" id="PTHR43156:SF2">
    <property type="entry name" value="STAGE II SPORULATION PROTEIN E"/>
    <property type="match status" value="1"/>
</dbReference>
<dbReference type="AlphaFoldDB" id="A0A7G1G697"/>
<evidence type="ECO:0000313" key="3">
    <source>
        <dbReference type="EMBL" id="BBE30876.1"/>
    </source>
</evidence>
<evidence type="ECO:0000256" key="1">
    <source>
        <dbReference type="ARBA" id="ARBA00022801"/>
    </source>
</evidence>
<dbReference type="EMBL" id="AP018712">
    <property type="protein sequence ID" value="BBE30876.1"/>
    <property type="molecule type" value="Genomic_DNA"/>
</dbReference>
<dbReference type="SUPFAM" id="SSF55781">
    <property type="entry name" value="GAF domain-like"/>
    <property type="match status" value="1"/>
</dbReference>
<reference evidence="3 4" key="1">
    <citation type="submission" date="2018-06" db="EMBL/GenBank/DDBJ databases">
        <title>Genome sequencing of Oceanotoga sp. sy52.</title>
        <authorList>
            <person name="Mori K."/>
        </authorList>
    </citation>
    <scope>NUCLEOTIDE SEQUENCE [LARGE SCALE GENOMIC DNA]</scope>
    <source>
        <strain evidence="4">sy52</strain>
    </source>
</reference>
<sequence>MINIIDIYLKLNNILNIFKDDIKNISNEEISNRINTLIDNYIVEMNNYKSQIEETTMILQAQFEEISRTYEELTTILDISKLIFSVKDPRLTIDKIVNRLKDIVDFENVVIGEFNNSTLDLSFKPLFLELTTTGFETIPNLINYFYKEKNFKTILSETDPLNKSEKSILLIPIKSDVKIWGFVLLYGKKDNSFFLASDKKIMESVTEQLSFGFDTMDYLNDRIKQEKISNQLKFAKQIQESLLPHEIPKLKKIESSAFYRSAFDVGGDYYDLIKLDEDRLFGILADVSGKGVPAALIMSSVKAVLKSRIEKSESIEELAIYLNHYLSQNIPDDTFVTAIFILLNSKEKSVKIINAGHNNTPIFIDGEYKISKASGLPLGIIEENPLIVENYNYKDSFLFVTYTDGITEARNGAGDEFEYERLEKLIKQKTQENMDVIVKSIIEAVDDFVKEAPQHDDTTLLAIKSY</sequence>
<name>A0A7G1G697_9BACT</name>
<evidence type="ECO:0000259" key="2">
    <source>
        <dbReference type="SMART" id="SM00331"/>
    </source>
</evidence>
<dbReference type="InterPro" id="IPR029016">
    <property type="entry name" value="GAF-like_dom_sf"/>
</dbReference>
<organism evidence="3 4">
    <name type="scientific">Tepiditoga spiralis</name>
    <dbReference type="NCBI Taxonomy" id="2108365"/>
    <lineage>
        <taxon>Bacteria</taxon>
        <taxon>Thermotogati</taxon>
        <taxon>Thermotogota</taxon>
        <taxon>Thermotogae</taxon>
        <taxon>Petrotogales</taxon>
        <taxon>Petrotogaceae</taxon>
        <taxon>Tepiditoga</taxon>
    </lineage>
</organism>
<dbReference type="InterPro" id="IPR001932">
    <property type="entry name" value="PPM-type_phosphatase-like_dom"/>
</dbReference>
<dbReference type="RefSeq" id="WP_190615943.1">
    <property type="nucleotide sequence ID" value="NZ_AP018712.1"/>
</dbReference>
<keyword evidence="1" id="KW-0378">Hydrolase</keyword>
<evidence type="ECO:0000313" key="4">
    <source>
        <dbReference type="Proteomes" id="UP000516361"/>
    </source>
</evidence>
<keyword evidence="4" id="KW-1185">Reference proteome</keyword>
<accession>A0A7G1G697</accession>
<dbReference type="SMART" id="SM00331">
    <property type="entry name" value="PP2C_SIG"/>
    <property type="match status" value="1"/>
</dbReference>
<proteinExistence type="predicted"/>
<dbReference type="PANTHER" id="PTHR43156">
    <property type="entry name" value="STAGE II SPORULATION PROTEIN E-RELATED"/>
    <property type="match status" value="1"/>
</dbReference>
<dbReference type="Gene3D" id="3.60.40.10">
    <property type="entry name" value="PPM-type phosphatase domain"/>
    <property type="match status" value="1"/>
</dbReference>
<dbReference type="InterPro" id="IPR052016">
    <property type="entry name" value="Bact_Sigma-Reg"/>
</dbReference>
<protein>
    <recommendedName>
        <fullName evidence="2">PPM-type phosphatase domain-containing protein</fullName>
    </recommendedName>
</protein>
<dbReference type="KEGG" id="ocy:OSSY52_10170"/>
<dbReference type="InterPro" id="IPR036457">
    <property type="entry name" value="PPM-type-like_dom_sf"/>
</dbReference>
<dbReference type="Gene3D" id="3.30.450.40">
    <property type="match status" value="1"/>
</dbReference>